<keyword evidence="1" id="KW-1133">Transmembrane helix</keyword>
<organism evidence="2 3">
    <name type="scientific">Niastella vici</name>
    <dbReference type="NCBI Taxonomy" id="1703345"/>
    <lineage>
        <taxon>Bacteria</taxon>
        <taxon>Pseudomonadati</taxon>
        <taxon>Bacteroidota</taxon>
        <taxon>Chitinophagia</taxon>
        <taxon>Chitinophagales</taxon>
        <taxon>Chitinophagaceae</taxon>
        <taxon>Niastella</taxon>
    </lineage>
</organism>
<evidence type="ECO:0000256" key="1">
    <source>
        <dbReference type="SAM" id="Phobius"/>
    </source>
</evidence>
<gene>
    <name evidence="2" type="ORF">A3860_06695</name>
</gene>
<keyword evidence="1" id="KW-0812">Transmembrane</keyword>
<dbReference type="EMBL" id="LVYD01000058">
    <property type="protein sequence ID" value="OQP61393.1"/>
    <property type="molecule type" value="Genomic_DNA"/>
</dbReference>
<dbReference type="Proteomes" id="UP000192796">
    <property type="component" value="Unassembled WGS sequence"/>
</dbReference>
<comment type="caution">
    <text evidence="2">The sequence shown here is derived from an EMBL/GenBank/DDBJ whole genome shotgun (WGS) entry which is preliminary data.</text>
</comment>
<accession>A0A1V9FSR8</accession>
<dbReference type="STRING" id="1703345.A3860_06695"/>
<evidence type="ECO:0000313" key="3">
    <source>
        <dbReference type="Proteomes" id="UP000192796"/>
    </source>
</evidence>
<sequence length="332" mass="38347">MWPPPRVIQQQIPKPAWVIRNKVLALIVLLLTLPFLVSSYLYKVLSPFALNSQRFLVFFPLLAISCIICFVILQQEKSRTLNPLVAAHYPSNATIFQITRFLHGKERAIQAAIIDLLRRELLVLTTDRFFLVNKHRYIKPVKELNPLVEFLLKEERSCVSYERIVYVWDYEATANDTAMRALKLLANHKEPFLKRYHLLLLPYLAGIARLFLEISNGNKLDNLIIEMMALVLACIGVMKIVSRKSLVKRKVKQMIKTPKGIRLLHGDYVVYEFALKRKEVIERYADGIVLADIFGLGPVADRISNAIWLFLEAAKEDEDIPFSWDGSTIKWK</sequence>
<proteinExistence type="predicted"/>
<keyword evidence="3" id="KW-1185">Reference proteome</keyword>
<feature type="transmembrane region" description="Helical" evidence="1">
    <location>
        <begin position="23"/>
        <end position="42"/>
    </location>
</feature>
<evidence type="ECO:0000313" key="2">
    <source>
        <dbReference type="EMBL" id="OQP61393.1"/>
    </source>
</evidence>
<feature type="transmembrane region" description="Helical" evidence="1">
    <location>
        <begin position="196"/>
        <end position="212"/>
    </location>
</feature>
<feature type="transmembrane region" description="Helical" evidence="1">
    <location>
        <begin position="224"/>
        <end position="242"/>
    </location>
</feature>
<reference evidence="2 3" key="1">
    <citation type="submission" date="2016-03" db="EMBL/GenBank/DDBJ databases">
        <title>Niastella vici sp. nov., isolated from farmland soil.</title>
        <authorList>
            <person name="Chen L."/>
            <person name="Wang D."/>
            <person name="Yang S."/>
            <person name="Wang G."/>
        </authorList>
    </citation>
    <scope>NUCLEOTIDE SEQUENCE [LARGE SCALE GENOMIC DNA]</scope>
    <source>
        <strain evidence="2 3">DJ57</strain>
    </source>
</reference>
<keyword evidence="1" id="KW-0472">Membrane</keyword>
<protein>
    <submittedName>
        <fullName evidence="2">Uncharacterized protein</fullName>
    </submittedName>
</protein>
<feature type="transmembrane region" description="Helical" evidence="1">
    <location>
        <begin position="54"/>
        <end position="73"/>
    </location>
</feature>
<dbReference type="AlphaFoldDB" id="A0A1V9FSR8"/>
<name>A0A1V9FSR8_9BACT</name>